<evidence type="ECO:0000313" key="2">
    <source>
        <dbReference type="Proteomes" id="UP000092714"/>
    </source>
</evidence>
<reference evidence="1 2" key="1">
    <citation type="submission" date="2016-06" db="EMBL/GenBank/DDBJ databases">
        <authorList>
            <person name="Kjaerup R.B."/>
            <person name="Dalgaard T.S."/>
            <person name="Juul-Madsen H.R."/>
        </authorList>
    </citation>
    <scope>NUCLEOTIDE SEQUENCE [LARGE SCALE GENOMIC DNA]</scope>
    <source>
        <strain evidence="1 2">373-A1</strain>
    </source>
</reference>
<evidence type="ECO:0000313" key="1">
    <source>
        <dbReference type="EMBL" id="OBY11856.1"/>
    </source>
</evidence>
<keyword evidence="2" id="KW-1185">Reference proteome</keyword>
<dbReference type="OrthoDB" id="307997at2"/>
<proteinExistence type="predicted"/>
<organism evidence="1 2">
    <name type="scientific">Clostridium paraputrificum</name>
    <dbReference type="NCBI Taxonomy" id="29363"/>
    <lineage>
        <taxon>Bacteria</taxon>
        <taxon>Bacillati</taxon>
        <taxon>Bacillota</taxon>
        <taxon>Clostridia</taxon>
        <taxon>Eubacteriales</taxon>
        <taxon>Clostridiaceae</taxon>
        <taxon>Clostridium</taxon>
    </lineage>
</organism>
<protein>
    <submittedName>
        <fullName evidence="1">Uncharacterized protein</fullName>
    </submittedName>
</protein>
<dbReference type="EMBL" id="MAPZ01000010">
    <property type="protein sequence ID" value="OBY11856.1"/>
    <property type="molecule type" value="Genomic_DNA"/>
</dbReference>
<gene>
    <name evidence="1" type="ORF">CP373A1_02725</name>
</gene>
<name>A0A1B8RSW5_9CLOT</name>
<accession>A0A1B8RSW5</accession>
<sequence length="273" mass="32600">MDEIKLDKYNEIVRAVFDIGVKYNNDDIPNNMPSVFVPGHGSVYEFQDKKILYLGKDTNGWDNFKEDLKLYRDIYKRDDLIKDITNRATNRIENGCHIKWWRGGTSEFWDFVFKLQTKINKVNIEKINLETLKNNEIITQSFAWGNCNIFQKLVSDNIKYSDIYDEIDEKITEKYKFELLKYMINSFNPDIIVILNWKEDVKFIGEYTNKKTYIDDISQDIEKDKKIKIEYYHLSGGQHVFWTYHPTGIRRSGDSVERWVNGLYEFMKIEKVL</sequence>
<dbReference type="Proteomes" id="UP000092714">
    <property type="component" value="Unassembled WGS sequence"/>
</dbReference>
<comment type="caution">
    <text evidence="1">The sequence shown here is derived from an EMBL/GenBank/DDBJ whole genome shotgun (WGS) entry which is preliminary data.</text>
</comment>
<dbReference type="AlphaFoldDB" id="A0A1B8RSW5"/>
<dbReference type="RefSeq" id="WP_065254274.1">
    <property type="nucleotide sequence ID" value="NZ_MAPZ01000010.1"/>
</dbReference>